<name>A0AAV2HQJ9_LYMST</name>
<dbReference type="InterPro" id="IPR050801">
    <property type="entry name" value="Ca-Dep_Lectins_ImmuneDev"/>
</dbReference>
<dbReference type="Proteomes" id="UP001497497">
    <property type="component" value="Unassembled WGS sequence"/>
</dbReference>
<dbReference type="Pfam" id="PF00024">
    <property type="entry name" value="PAN_1"/>
    <property type="match status" value="1"/>
</dbReference>
<dbReference type="Pfam" id="PF00059">
    <property type="entry name" value="Lectin_C"/>
    <property type="match status" value="1"/>
</dbReference>
<dbReference type="InterPro" id="IPR001304">
    <property type="entry name" value="C-type_lectin-like"/>
</dbReference>
<dbReference type="InterPro" id="IPR016186">
    <property type="entry name" value="C-type_lectin-like/link_sf"/>
</dbReference>
<feature type="domain" description="C-type lectin" evidence="2">
    <location>
        <begin position="134"/>
        <end position="252"/>
    </location>
</feature>
<comment type="caution">
    <text evidence="3">The sequence shown here is derived from an EMBL/GenBank/DDBJ whole genome shotgun (WGS) entry which is preliminary data.</text>
</comment>
<sequence length="256" mass="28714">MSFKTLAAYVLKRTVDFKKSQIILRGVLILYSWMGAIGGTFESIKFEKITPQHCGPQRLNSGWVDKSRSSCAARCLARFGTCHGFMYNEVTKLCTPSSGLSAEQSTPSKAEGDFYFSDSCQSYPDFRTKYNQSTQAHVAYYSSPPVNYTNAKAACECMNSHLYVANTLEKWWLINAIVNIDHHVFIGLDDMAQENKFVWADSHQEISSALKIAMFYLGQPDDSGGQDCVWKKPHNVLLDDVKCSEPAGYICEKTLC</sequence>
<protein>
    <recommendedName>
        <fullName evidence="2">C-type lectin domain-containing protein</fullName>
    </recommendedName>
</protein>
<dbReference type="EMBL" id="CAXITT010000228">
    <property type="protein sequence ID" value="CAL1536390.1"/>
    <property type="molecule type" value="Genomic_DNA"/>
</dbReference>
<organism evidence="3 4">
    <name type="scientific">Lymnaea stagnalis</name>
    <name type="common">Great pond snail</name>
    <name type="synonym">Helix stagnalis</name>
    <dbReference type="NCBI Taxonomy" id="6523"/>
    <lineage>
        <taxon>Eukaryota</taxon>
        <taxon>Metazoa</taxon>
        <taxon>Spiralia</taxon>
        <taxon>Lophotrochozoa</taxon>
        <taxon>Mollusca</taxon>
        <taxon>Gastropoda</taxon>
        <taxon>Heterobranchia</taxon>
        <taxon>Euthyneura</taxon>
        <taxon>Panpulmonata</taxon>
        <taxon>Hygrophila</taxon>
        <taxon>Lymnaeoidea</taxon>
        <taxon>Lymnaeidae</taxon>
        <taxon>Lymnaea</taxon>
    </lineage>
</organism>
<evidence type="ECO:0000259" key="2">
    <source>
        <dbReference type="PROSITE" id="PS50041"/>
    </source>
</evidence>
<dbReference type="CDD" id="cd00037">
    <property type="entry name" value="CLECT"/>
    <property type="match status" value="1"/>
</dbReference>
<feature type="transmembrane region" description="Helical" evidence="1">
    <location>
        <begin position="22"/>
        <end position="41"/>
    </location>
</feature>
<evidence type="ECO:0000256" key="1">
    <source>
        <dbReference type="SAM" id="Phobius"/>
    </source>
</evidence>
<dbReference type="SUPFAM" id="SSF56436">
    <property type="entry name" value="C-type lectin-like"/>
    <property type="match status" value="1"/>
</dbReference>
<gene>
    <name evidence="3" type="ORF">GSLYS_00010303001</name>
</gene>
<evidence type="ECO:0000313" key="4">
    <source>
        <dbReference type="Proteomes" id="UP001497497"/>
    </source>
</evidence>
<keyword evidence="1" id="KW-1133">Transmembrane helix</keyword>
<evidence type="ECO:0000313" key="3">
    <source>
        <dbReference type="EMBL" id="CAL1536390.1"/>
    </source>
</evidence>
<dbReference type="PANTHER" id="PTHR22801">
    <property type="entry name" value="LITHOSTATHINE"/>
    <property type="match status" value="1"/>
</dbReference>
<proteinExistence type="predicted"/>
<dbReference type="SMART" id="SM00034">
    <property type="entry name" value="CLECT"/>
    <property type="match status" value="1"/>
</dbReference>
<dbReference type="AlphaFoldDB" id="A0AAV2HQJ9"/>
<dbReference type="PROSITE" id="PS50041">
    <property type="entry name" value="C_TYPE_LECTIN_2"/>
    <property type="match status" value="1"/>
</dbReference>
<reference evidence="3 4" key="1">
    <citation type="submission" date="2024-04" db="EMBL/GenBank/DDBJ databases">
        <authorList>
            <consortium name="Genoscope - CEA"/>
            <person name="William W."/>
        </authorList>
    </citation>
    <scope>NUCLEOTIDE SEQUENCE [LARGE SCALE GENOMIC DNA]</scope>
</reference>
<keyword evidence="1" id="KW-0472">Membrane</keyword>
<dbReference type="Gene3D" id="3.10.100.10">
    <property type="entry name" value="Mannose-Binding Protein A, subunit A"/>
    <property type="match status" value="1"/>
</dbReference>
<accession>A0AAV2HQJ9</accession>
<dbReference type="InterPro" id="IPR003609">
    <property type="entry name" value="Pan_app"/>
</dbReference>
<dbReference type="InterPro" id="IPR016187">
    <property type="entry name" value="CTDL_fold"/>
</dbReference>
<keyword evidence="1" id="KW-0812">Transmembrane</keyword>
<keyword evidence="4" id="KW-1185">Reference proteome</keyword>
<dbReference type="PANTHER" id="PTHR22801:SF63">
    <property type="entry name" value="C-TYPE LECTIN DOMAIN-CONTAINING PROTEIN"/>
    <property type="match status" value="1"/>
</dbReference>